<keyword evidence="3" id="KW-0813">Transport</keyword>
<keyword evidence="7" id="KW-1133">Transmembrane helix</keyword>
<evidence type="ECO:0000256" key="3">
    <source>
        <dbReference type="ARBA" id="ARBA00022448"/>
    </source>
</evidence>
<proteinExistence type="inferred from homology"/>
<dbReference type="Pfam" id="PF02699">
    <property type="entry name" value="YajC"/>
    <property type="match status" value="1"/>
</dbReference>
<keyword evidence="12" id="KW-1185">Reference proteome</keyword>
<keyword evidence="8" id="KW-0811">Translocation</keyword>
<evidence type="ECO:0000313" key="11">
    <source>
        <dbReference type="EMBL" id="OAH27342.1"/>
    </source>
</evidence>
<evidence type="ECO:0000256" key="2">
    <source>
        <dbReference type="ARBA" id="ARBA00006742"/>
    </source>
</evidence>
<keyword evidence="5" id="KW-0812">Transmembrane</keyword>
<evidence type="ECO:0000256" key="5">
    <source>
        <dbReference type="ARBA" id="ARBA00022692"/>
    </source>
</evidence>
<gene>
    <name evidence="11" type="ORF">AYJ05_05675</name>
</gene>
<comment type="caution">
    <text evidence="11">The sequence shown here is derived from an EMBL/GenBank/DDBJ whole genome shotgun (WGS) entry which is preliminary data.</text>
</comment>
<evidence type="ECO:0000256" key="9">
    <source>
        <dbReference type="ARBA" id="ARBA00023136"/>
    </source>
</evidence>
<dbReference type="AlphaFoldDB" id="A0A177IEV6"/>
<dbReference type="GO" id="GO:0005886">
    <property type="term" value="C:plasma membrane"/>
    <property type="evidence" value="ECO:0007669"/>
    <property type="project" value="UniProtKB-SubCell"/>
</dbReference>
<dbReference type="RefSeq" id="WP_066839929.1">
    <property type="nucleotide sequence ID" value="NZ_LSTQ01000022.1"/>
</dbReference>
<evidence type="ECO:0000256" key="7">
    <source>
        <dbReference type="ARBA" id="ARBA00022989"/>
    </source>
</evidence>
<organism evidence="11 12">
    <name type="scientific">Corynebacterium stationis</name>
    <dbReference type="NCBI Taxonomy" id="1705"/>
    <lineage>
        <taxon>Bacteria</taxon>
        <taxon>Bacillati</taxon>
        <taxon>Actinomycetota</taxon>
        <taxon>Actinomycetes</taxon>
        <taxon>Mycobacteriales</taxon>
        <taxon>Corynebacteriaceae</taxon>
        <taxon>Corynebacterium</taxon>
    </lineage>
</organism>
<feature type="compositionally biased region" description="Polar residues" evidence="10">
    <location>
        <begin position="95"/>
        <end position="104"/>
    </location>
</feature>
<evidence type="ECO:0000256" key="10">
    <source>
        <dbReference type="SAM" id="MobiDB-lite"/>
    </source>
</evidence>
<dbReference type="PANTHER" id="PTHR33909:SF1">
    <property type="entry name" value="SEC TRANSLOCON ACCESSORY COMPLEX SUBUNIT YAJC"/>
    <property type="match status" value="1"/>
</dbReference>
<keyword evidence="6" id="KW-0653">Protein transport</keyword>
<evidence type="ECO:0000256" key="6">
    <source>
        <dbReference type="ARBA" id="ARBA00022927"/>
    </source>
</evidence>
<keyword evidence="9" id="KW-0472">Membrane</keyword>
<keyword evidence="4" id="KW-1003">Cell membrane</keyword>
<protein>
    <submittedName>
        <fullName evidence="11">Preprotein translocase subunit YajC</fullName>
    </submittedName>
</protein>
<feature type="region of interest" description="Disordered" evidence="10">
    <location>
        <begin position="90"/>
        <end position="147"/>
    </location>
</feature>
<dbReference type="PANTHER" id="PTHR33909">
    <property type="entry name" value="SEC TRANSLOCON ACCESSORY COMPLEX SUBUNIT YAJC"/>
    <property type="match status" value="1"/>
</dbReference>
<dbReference type="EMBL" id="LSTQ01000022">
    <property type="protein sequence ID" value="OAH27342.1"/>
    <property type="molecule type" value="Genomic_DNA"/>
</dbReference>
<dbReference type="OrthoDB" id="2200301at2"/>
<dbReference type="GO" id="GO:0015031">
    <property type="term" value="P:protein transport"/>
    <property type="evidence" value="ECO:0007669"/>
    <property type="project" value="UniProtKB-KW"/>
</dbReference>
<evidence type="ECO:0000313" key="12">
    <source>
        <dbReference type="Proteomes" id="UP000076947"/>
    </source>
</evidence>
<comment type="similarity">
    <text evidence="2">Belongs to the YajC family.</text>
</comment>
<name>A0A177IEV6_9CORY</name>
<dbReference type="NCBIfam" id="TIGR00739">
    <property type="entry name" value="yajC"/>
    <property type="match status" value="1"/>
</dbReference>
<dbReference type="Proteomes" id="UP000076947">
    <property type="component" value="Unassembled WGS sequence"/>
</dbReference>
<dbReference type="STRING" id="1705.CA21670_05375"/>
<comment type="subcellular location">
    <subcellularLocation>
        <location evidence="1">Cell membrane</location>
        <topology evidence="1">Single-pass membrane protein</topology>
    </subcellularLocation>
</comment>
<evidence type="ECO:0000256" key="1">
    <source>
        <dbReference type="ARBA" id="ARBA00004162"/>
    </source>
</evidence>
<dbReference type="SMART" id="SM01323">
    <property type="entry name" value="YajC"/>
    <property type="match status" value="1"/>
</dbReference>
<dbReference type="InterPro" id="IPR003849">
    <property type="entry name" value="Preprotein_translocase_YajC"/>
</dbReference>
<reference evidence="12" key="1">
    <citation type="submission" date="2016-02" db="EMBL/GenBank/DDBJ databases">
        <authorList>
            <person name="Kaur G."/>
            <person name="Nair G.R."/>
            <person name="Mayilraj S."/>
        </authorList>
    </citation>
    <scope>NUCLEOTIDE SEQUENCE [LARGE SCALE GENOMIC DNA]</scope>
    <source>
        <strain evidence="12">GA-15</strain>
    </source>
</reference>
<accession>A0A177IEV6</accession>
<evidence type="ECO:0000256" key="8">
    <source>
        <dbReference type="ARBA" id="ARBA00023010"/>
    </source>
</evidence>
<evidence type="ECO:0000256" key="4">
    <source>
        <dbReference type="ARBA" id="ARBA00022475"/>
    </source>
</evidence>
<sequence length="147" mass="15971">MELVFIAIILVLFLLPSILIGRKQRQRQRQIQQFQHDLVPGQRVITAGGIVGTVVSTDSNTVNLELSPNVVVTFERMGIIRSADAISPAGGAALENQQPSSPATEQPEAFEDRGSHPENYSSNFESGNYDAPESNDDDFGSSPESKN</sequence>